<proteinExistence type="predicted"/>
<feature type="domain" description="SH3" evidence="4">
    <location>
        <begin position="248"/>
        <end position="307"/>
    </location>
</feature>
<feature type="compositionally biased region" description="Basic and acidic residues" evidence="3">
    <location>
        <begin position="52"/>
        <end position="61"/>
    </location>
</feature>
<keyword evidence="1 2" id="KW-0728">SH3 domain</keyword>
<gene>
    <name evidence="5" type="primary">Sorbs2_0</name>
    <name evidence="5" type="ORF">N1851_019532</name>
</gene>
<organism evidence="5 6">
    <name type="scientific">Merluccius polli</name>
    <name type="common">Benguela hake</name>
    <name type="synonym">Merluccius cadenati</name>
    <dbReference type="NCBI Taxonomy" id="89951"/>
    <lineage>
        <taxon>Eukaryota</taxon>
        <taxon>Metazoa</taxon>
        <taxon>Chordata</taxon>
        <taxon>Craniata</taxon>
        <taxon>Vertebrata</taxon>
        <taxon>Euteleostomi</taxon>
        <taxon>Actinopterygii</taxon>
        <taxon>Neopterygii</taxon>
        <taxon>Teleostei</taxon>
        <taxon>Neoteleostei</taxon>
        <taxon>Acanthomorphata</taxon>
        <taxon>Zeiogadaria</taxon>
        <taxon>Gadariae</taxon>
        <taxon>Gadiformes</taxon>
        <taxon>Gadoidei</taxon>
        <taxon>Merlucciidae</taxon>
        <taxon>Merluccius</taxon>
    </lineage>
</organism>
<dbReference type="PANTHER" id="PTHR14167">
    <property type="entry name" value="SH3 DOMAIN-CONTAINING"/>
    <property type="match status" value="1"/>
</dbReference>
<dbReference type="PRINTS" id="PR00499">
    <property type="entry name" value="P67PHOX"/>
</dbReference>
<dbReference type="PROSITE" id="PS50002">
    <property type="entry name" value="SH3"/>
    <property type="match status" value="1"/>
</dbReference>
<reference evidence="5" key="1">
    <citation type="journal article" date="2023" name="Front. Mar. Sci.">
        <title>A new Merluccius polli reference genome to investigate the effects of global change in West African waters.</title>
        <authorList>
            <person name="Mateo J.L."/>
            <person name="Blanco-Fernandez C."/>
            <person name="Garcia-Vazquez E."/>
            <person name="Machado-Schiaffino G."/>
        </authorList>
    </citation>
    <scope>NUCLEOTIDE SEQUENCE</scope>
    <source>
        <strain evidence="5">C29</strain>
        <tissue evidence="5">Fin</tissue>
    </source>
</reference>
<dbReference type="Proteomes" id="UP001174136">
    <property type="component" value="Unassembled WGS sequence"/>
</dbReference>
<feature type="compositionally biased region" description="Basic and acidic residues" evidence="3">
    <location>
        <begin position="70"/>
        <end position="79"/>
    </location>
</feature>
<accession>A0AA47NXL1</accession>
<dbReference type="InterPro" id="IPR050384">
    <property type="entry name" value="Endophilin_SH3RF"/>
</dbReference>
<dbReference type="SMART" id="SM00326">
    <property type="entry name" value="SH3"/>
    <property type="match status" value="1"/>
</dbReference>
<dbReference type="EMBL" id="JAOPHQ010003557">
    <property type="protein sequence ID" value="KAK0142546.1"/>
    <property type="molecule type" value="Genomic_DNA"/>
</dbReference>
<comment type="caution">
    <text evidence="5">The sequence shown here is derived from an EMBL/GenBank/DDBJ whole genome shotgun (WGS) entry which is preliminary data.</text>
</comment>
<dbReference type="Pfam" id="PF00018">
    <property type="entry name" value="SH3_1"/>
    <property type="match status" value="1"/>
</dbReference>
<feature type="compositionally biased region" description="Polar residues" evidence="3">
    <location>
        <begin position="37"/>
        <end position="51"/>
    </location>
</feature>
<dbReference type="InterPro" id="IPR001452">
    <property type="entry name" value="SH3_domain"/>
</dbReference>
<dbReference type="Gene3D" id="2.30.30.40">
    <property type="entry name" value="SH3 Domains"/>
    <property type="match status" value="1"/>
</dbReference>
<feature type="region of interest" description="Disordered" evidence="3">
    <location>
        <begin position="14"/>
        <end position="134"/>
    </location>
</feature>
<name>A0AA47NXL1_MERPO</name>
<evidence type="ECO:0000256" key="1">
    <source>
        <dbReference type="ARBA" id="ARBA00022443"/>
    </source>
</evidence>
<evidence type="ECO:0000313" key="5">
    <source>
        <dbReference type="EMBL" id="KAK0142546.1"/>
    </source>
</evidence>
<dbReference type="SUPFAM" id="SSF50044">
    <property type="entry name" value="SH3-domain"/>
    <property type="match status" value="1"/>
</dbReference>
<dbReference type="PANTHER" id="PTHR14167:SF116">
    <property type="entry name" value="CAP, ISOFORM AC"/>
    <property type="match status" value="1"/>
</dbReference>
<feature type="compositionally biased region" description="Polar residues" evidence="3">
    <location>
        <begin position="117"/>
        <end position="134"/>
    </location>
</feature>
<evidence type="ECO:0000313" key="6">
    <source>
        <dbReference type="Proteomes" id="UP001174136"/>
    </source>
</evidence>
<dbReference type="AlphaFoldDB" id="A0AA47NXL1"/>
<keyword evidence="6" id="KW-1185">Reference proteome</keyword>
<evidence type="ECO:0000256" key="3">
    <source>
        <dbReference type="SAM" id="MobiDB-lite"/>
    </source>
</evidence>
<evidence type="ECO:0000259" key="4">
    <source>
        <dbReference type="PROSITE" id="PS50002"/>
    </source>
</evidence>
<evidence type="ECO:0000256" key="2">
    <source>
        <dbReference type="PROSITE-ProRule" id="PRU00192"/>
    </source>
</evidence>
<dbReference type="InterPro" id="IPR036028">
    <property type="entry name" value="SH3-like_dom_sf"/>
</dbReference>
<sequence length="380" mass="42376">MTQGAQDFSKIAIPRAVSPCIMPNSSSTDKYKLIHTARQTNSLKGSSYKSDGSTDHPEHRKCTLSPIKNLRSERAEPISRSRSPHWAHSKPSENIANIKPLVTLPHPDSSRPLDPIDTSSSPEPLQTPAVSPRSTSSVFLALDGALSGIWRYCERRGRRGGNKWRKRRGDLGYLGRVGEARAGEESTGRSELTNGRWNVGVTVSTNSFSNHRTVASYDRQDRREELGISQEHAQGLSSETQPLPDRKSVSETARVLYNFEAHTSKELSLRKGDIVNIMRQIDSNWYEGELRRAVGMFREYVFQAIPSPAVPPRPPSHPAPQYWGRLWSALTSLPTPRSNSLCARWTQNWYEAVSQAAPARYIPLSLTSLRPTASLVGRLL</sequence>
<protein>
    <submittedName>
        <fullName evidence="5">Sorbin and SH3 domain-containing protein 2</fullName>
    </submittedName>
</protein>